<feature type="domain" description="SGNH hydrolase-type esterase" evidence="3">
    <location>
        <begin position="119"/>
        <end position="279"/>
    </location>
</feature>
<proteinExistence type="predicted"/>
<dbReference type="InterPro" id="IPR013830">
    <property type="entry name" value="SGNH_hydro"/>
</dbReference>
<dbReference type="Pfam" id="PF13472">
    <property type="entry name" value="Lipase_GDSL_2"/>
    <property type="match status" value="1"/>
</dbReference>
<feature type="region of interest" description="Disordered" evidence="1">
    <location>
        <begin position="52"/>
        <end position="80"/>
    </location>
</feature>
<feature type="compositionally biased region" description="Basic and acidic residues" evidence="1">
    <location>
        <begin position="52"/>
        <end position="69"/>
    </location>
</feature>
<sequence>MRRYWYSILLTCSIVVMATANLPPNRHSAQPAVREYDRRNICEDTSECDGEYAREYTRERPAEKERMDTASEGQSRGQDEAAINTQLSLEITEAEAAIHTAEQAQGETGVHKDFSDTLFIGDSRTVGLSEYGDLGKAVVFADSGMSVFNLLDAQVSLGNGHKQNLDQVLSSANFKTIYLMLGINELGYDNPSIVRRYREIVDWIGKKQPEATLVLEANLHVTGEKSARNGIYNNQRINALNHAIRNIAEDTGCPYIDVNPIFDDGNGNLSAAYSTDGAHILGKYYSVWVDWIRGS</sequence>
<dbReference type="EMBL" id="CACRTF010000010">
    <property type="protein sequence ID" value="VYT07339.1"/>
    <property type="molecule type" value="Genomic_DNA"/>
</dbReference>
<name>A0A6N2TQU5_9FIRM</name>
<evidence type="ECO:0000259" key="3">
    <source>
        <dbReference type="Pfam" id="PF13472"/>
    </source>
</evidence>
<protein>
    <recommendedName>
        <fullName evidence="3">SGNH hydrolase-type esterase domain-containing protein</fullName>
    </recommendedName>
</protein>
<organism evidence="4">
    <name type="scientific">Enterocloster bolteae</name>
    <dbReference type="NCBI Taxonomy" id="208479"/>
    <lineage>
        <taxon>Bacteria</taxon>
        <taxon>Bacillati</taxon>
        <taxon>Bacillota</taxon>
        <taxon>Clostridia</taxon>
        <taxon>Lachnospirales</taxon>
        <taxon>Lachnospiraceae</taxon>
        <taxon>Enterocloster</taxon>
    </lineage>
</organism>
<gene>
    <name evidence="4" type="ORF">CBLFYP116_01765</name>
</gene>
<dbReference type="SUPFAM" id="SSF52266">
    <property type="entry name" value="SGNH hydrolase"/>
    <property type="match status" value="1"/>
</dbReference>
<accession>A0A6N2TQU5</accession>
<evidence type="ECO:0000256" key="1">
    <source>
        <dbReference type="SAM" id="MobiDB-lite"/>
    </source>
</evidence>
<dbReference type="AlphaFoldDB" id="A0A6N2TQU5"/>
<dbReference type="GeneID" id="23112369"/>
<feature type="chain" id="PRO_5039084136" description="SGNH hydrolase-type esterase domain-containing protein" evidence="2">
    <location>
        <begin position="19"/>
        <end position="295"/>
    </location>
</feature>
<dbReference type="Gene3D" id="3.40.50.1110">
    <property type="entry name" value="SGNH hydrolase"/>
    <property type="match status" value="1"/>
</dbReference>
<dbReference type="RefSeq" id="WP_002574714.1">
    <property type="nucleotide sequence ID" value="NZ_CACRTF010000010.1"/>
</dbReference>
<evidence type="ECO:0000313" key="4">
    <source>
        <dbReference type="EMBL" id="VYT07339.1"/>
    </source>
</evidence>
<feature type="signal peptide" evidence="2">
    <location>
        <begin position="1"/>
        <end position="18"/>
    </location>
</feature>
<keyword evidence="2" id="KW-0732">Signal</keyword>
<evidence type="ECO:0000256" key="2">
    <source>
        <dbReference type="SAM" id="SignalP"/>
    </source>
</evidence>
<dbReference type="InterPro" id="IPR036514">
    <property type="entry name" value="SGNH_hydro_sf"/>
</dbReference>
<reference evidence="4" key="1">
    <citation type="submission" date="2019-11" db="EMBL/GenBank/DDBJ databases">
        <authorList>
            <person name="Feng L."/>
        </authorList>
    </citation>
    <scope>NUCLEOTIDE SEQUENCE</scope>
    <source>
        <strain evidence="4">CbolteaeLFYP116</strain>
    </source>
</reference>